<organism evidence="1 2">
    <name type="scientific">Postia placenta MAD-698-R-SB12</name>
    <dbReference type="NCBI Taxonomy" id="670580"/>
    <lineage>
        <taxon>Eukaryota</taxon>
        <taxon>Fungi</taxon>
        <taxon>Dikarya</taxon>
        <taxon>Basidiomycota</taxon>
        <taxon>Agaricomycotina</taxon>
        <taxon>Agaricomycetes</taxon>
        <taxon>Polyporales</taxon>
        <taxon>Adustoporiaceae</taxon>
        <taxon>Rhodonia</taxon>
    </lineage>
</organism>
<reference evidence="1 2" key="1">
    <citation type="submission" date="2017-04" db="EMBL/GenBank/DDBJ databases">
        <title>Genome Sequence of the Model Brown-Rot Fungus Postia placenta SB12.</title>
        <authorList>
            <consortium name="DOE Joint Genome Institute"/>
            <person name="Gaskell J."/>
            <person name="Kersten P."/>
            <person name="Larrondo L.F."/>
            <person name="Canessa P."/>
            <person name="Martinez D."/>
            <person name="Hibbett D."/>
            <person name="Schmoll M."/>
            <person name="Kubicek C.P."/>
            <person name="Martinez A.T."/>
            <person name="Yadav J."/>
            <person name="Master E."/>
            <person name="Magnuson J.K."/>
            <person name="James T."/>
            <person name="Yaver D."/>
            <person name="Berka R."/>
            <person name="Labutti K."/>
            <person name="Lipzen A."/>
            <person name="Aerts A."/>
            <person name="Barry K."/>
            <person name="Henrissat B."/>
            <person name="Blanchette R."/>
            <person name="Grigoriev I."/>
            <person name="Cullen D."/>
        </authorList>
    </citation>
    <scope>NUCLEOTIDE SEQUENCE [LARGE SCALE GENOMIC DNA]</scope>
    <source>
        <strain evidence="1 2">MAD-698-R-SB12</strain>
    </source>
</reference>
<keyword evidence="2" id="KW-1185">Reference proteome</keyword>
<dbReference type="GeneID" id="36332021"/>
<protein>
    <submittedName>
        <fullName evidence="1">Uncharacterized protein</fullName>
    </submittedName>
</protein>
<sequence length="158" mass="17760">MRRALAAHGHKLVQQASERRVATNGVGHPCLAMPSSGRWGLSMGGTAEVDERVRQSLHEQSHALQGLISPGRLPQALAEEGPPWMWIVDDCIRKREEGSRSEPAHHARVQNVQGERKTGIERLRRRRVMLFVDAAAFYIWGSSDRATPLQKLRFARLL</sequence>
<evidence type="ECO:0000313" key="1">
    <source>
        <dbReference type="EMBL" id="OSX57507.1"/>
    </source>
</evidence>
<gene>
    <name evidence="1" type="ORF">POSPLADRAFT_1156463</name>
</gene>
<name>A0A1X6MM33_9APHY</name>
<accession>A0A1X6MM33</accession>
<evidence type="ECO:0000313" key="2">
    <source>
        <dbReference type="Proteomes" id="UP000194127"/>
    </source>
</evidence>
<proteinExistence type="predicted"/>
<dbReference type="Proteomes" id="UP000194127">
    <property type="component" value="Unassembled WGS sequence"/>
</dbReference>
<dbReference type="RefSeq" id="XP_024334301.1">
    <property type="nucleotide sequence ID" value="XM_024487072.1"/>
</dbReference>
<dbReference type="OrthoDB" id="10270907at2759"/>
<dbReference type="EMBL" id="KZ110608">
    <property type="protein sequence ID" value="OSX57507.1"/>
    <property type="molecule type" value="Genomic_DNA"/>
</dbReference>
<dbReference type="AlphaFoldDB" id="A0A1X6MM33"/>